<proteinExistence type="predicted"/>
<dbReference type="AlphaFoldDB" id="A0A4Q0Q5P8"/>
<evidence type="ECO:0000313" key="2">
    <source>
        <dbReference type="Proteomes" id="UP000290174"/>
    </source>
</evidence>
<dbReference type="EMBL" id="RKMK01000077">
    <property type="protein sequence ID" value="RXG84255.1"/>
    <property type="molecule type" value="Genomic_DNA"/>
</dbReference>
<accession>A0A4Q0Q5P8</accession>
<name>A0A4Q0Q5P8_9BRAD</name>
<protein>
    <submittedName>
        <fullName evidence="1">Uncharacterized protein</fullName>
    </submittedName>
</protein>
<dbReference type="Proteomes" id="UP000290174">
    <property type="component" value="Unassembled WGS sequence"/>
</dbReference>
<reference evidence="1 2" key="1">
    <citation type="submission" date="2018-11" db="EMBL/GenBank/DDBJ databases">
        <title>Bradyrhizobium sp. nov., isolated from effective nodules of peanut in China.</title>
        <authorList>
            <person name="Li Y."/>
        </authorList>
    </citation>
    <scope>NUCLEOTIDE SEQUENCE [LARGE SCALE GENOMIC DNA]</scope>
    <source>
        <strain evidence="1 2">CCBAU 51770</strain>
    </source>
</reference>
<evidence type="ECO:0000313" key="1">
    <source>
        <dbReference type="EMBL" id="RXG84255.1"/>
    </source>
</evidence>
<organism evidence="1 2">
    <name type="scientific">Bradyrhizobium zhanjiangense</name>
    <dbReference type="NCBI Taxonomy" id="1325107"/>
    <lineage>
        <taxon>Bacteria</taxon>
        <taxon>Pseudomonadati</taxon>
        <taxon>Pseudomonadota</taxon>
        <taxon>Alphaproteobacteria</taxon>
        <taxon>Hyphomicrobiales</taxon>
        <taxon>Nitrobacteraceae</taxon>
        <taxon>Bradyrhizobium</taxon>
    </lineage>
</organism>
<comment type="caution">
    <text evidence="1">The sequence shown here is derived from an EMBL/GenBank/DDBJ whole genome shotgun (WGS) entry which is preliminary data.</text>
</comment>
<sequence length="79" mass="8619">MKQSGILAAFDAARLRQDCGLVETIARIRVSRRTESGLTHTLAGEWRAHPGFSSAPSALDLKTWREVARNKLAGSSVLQ</sequence>
<gene>
    <name evidence="1" type="ORF">EAS61_39400</name>
</gene>